<organism evidence="1 2">
    <name type="scientific">Romanomermis culicivorax</name>
    <name type="common">Nematode worm</name>
    <dbReference type="NCBI Taxonomy" id="13658"/>
    <lineage>
        <taxon>Eukaryota</taxon>
        <taxon>Metazoa</taxon>
        <taxon>Ecdysozoa</taxon>
        <taxon>Nematoda</taxon>
        <taxon>Enoplea</taxon>
        <taxon>Dorylaimia</taxon>
        <taxon>Mermithida</taxon>
        <taxon>Mermithoidea</taxon>
        <taxon>Mermithidae</taxon>
        <taxon>Romanomermis</taxon>
    </lineage>
</organism>
<keyword evidence="1" id="KW-1185">Reference proteome</keyword>
<sequence>MHLILTGRNLWNRFCPESEPTWTESKTDFDQSEILGTDFDRTDLDRSKFRTDLDRSEFIEPILIGQNLCYRIGPVGISLPILTGIGTGLKRNQTRF</sequence>
<proteinExistence type="predicted"/>
<protein>
    <submittedName>
        <fullName evidence="2">Uncharacterized protein</fullName>
    </submittedName>
</protein>
<evidence type="ECO:0000313" key="2">
    <source>
        <dbReference type="WBParaSite" id="nRc.2.0.1.t17303-RA"/>
    </source>
</evidence>
<accession>A0A915ITD5</accession>
<dbReference type="AlphaFoldDB" id="A0A915ITD5"/>
<dbReference type="Proteomes" id="UP000887565">
    <property type="component" value="Unplaced"/>
</dbReference>
<reference evidence="2" key="1">
    <citation type="submission" date="2022-11" db="UniProtKB">
        <authorList>
            <consortium name="WormBaseParasite"/>
        </authorList>
    </citation>
    <scope>IDENTIFICATION</scope>
</reference>
<name>A0A915ITD5_ROMCU</name>
<evidence type="ECO:0000313" key="1">
    <source>
        <dbReference type="Proteomes" id="UP000887565"/>
    </source>
</evidence>
<dbReference type="WBParaSite" id="nRc.2.0.1.t17303-RA">
    <property type="protein sequence ID" value="nRc.2.0.1.t17303-RA"/>
    <property type="gene ID" value="nRc.2.0.1.g17303"/>
</dbReference>